<dbReference type="Proteomes" id="UP000694557">
    <property type="component" value="Unassembled WGS sequence"/>
</dbReference>
<proteinExistence type="inferred from homology"/>
<evidence type="ECO:0000313" key="2">
    <source>
        <dbReference type="Ensembl" id="ENSOKIP00005025179.1"/>
    </source>
</evidence>
<sequence length="259" mass="29033">MEDVQVEEDVPKEGAEVENLEPLSAESYAAESYAAESMAADMDPWIIFDSRKTPAAEFDGWLETNRPSQVGRFGDEEGGKGPVGWIAVLGPDHCPATGDITGLQASWERLLTSGRTITFQTVKELALNHGVLTGKWLMHLDSGFKVDHAWECVARAALEGKIFQTKVSPRDPKSDRKHVICSYNKDFTDENEVMRLDAVIRATGVKCSLSFKPDVYTYLGIYRNNRWNLCPTIYESKYDLECVPRRSHIVNKVTNLEVT</sequence>
<accession>A0A8C7FAG5</accession>
<gene>
    <name evidence="2" type="primary">C11orf68</name>
    <name evidence="2" type="synonym">lg9h11orf68</name>
</gene>
<keyword evidence="3" id="KW-1185">Reference proteome</keyword>
<dbReference type="AlphaFoldDB" id="A0A8C7FAG5"/>
<evidence type="ECO:0000256" key="1">
    <source>
        <dbReference type="ARBA" id="ARBA00010568"/>
    </source>
</evidence>
<comment type="similarity">
    <text evidence="1">Belongs to the UPF0696 family.</text>
</comment>
<dbReference type="Gene3D" id="3.30.760.10">
    <property type="entry name" value="RNA Cap, Translation Initiation Factor Eif4e"/>
    <property type="match status" value="1"/>
</dbReference>
<organism evidence="2 3">
    <name type="scientific">Oncorhynchus kisutch</name>
    <name type="common">Coho salmon</name>
    <name type="synonym">Salmo kisutch</name>
    <dbReference type="NCBI Taxonomy" id="8019"/>
    <lineage>
        <taxon>Eukaryota</taxon>
        <taxon>Metazoa</taxon>
        <taxon>Chordata</taxon>
        <taxon>Craniata</taxon>
        <taxon>Vertebrata</taxon>
        <taxon>Euteleostomi</taxon>
        <taxon>Actinopterygii</taxon>
        <taxon>Neopterygii</taxon>
        <taxon>Teleostei</taxon>
        <taxon>Protacanthopterygii</taxon>
        <taxon>Salmoniformes</taxon>
        <taxon>Salmonidae</taxon>
        <taxon>Salmoninae</taxon>
        <taxon>Oncorhynchus</taxon>
    </lineage>
</organism>
<name>A0A8C7FAG5_ONCKI</name>
<reference evidence="2" key="2">
    <citation type="submission" date="2025-09" db="UniProtKB">
        <authorList>
            <consortium name="Ensembl"/>
        </authorList>
    </citation>
    <scope>IDENTIFICATION</scope>
</reference>
<dbReference type="GeneTree" id="ENSGT00390000011640"/>
<reference evidence="2" key="1">
    <citation type="submission" date="2025-08" db="UniProtKB">
        <authorList>
            <consortium name="Ensembl"/>
        </authorList>
    </citation>
    <scope>IDENTIFICATION</scope>
</reference>
<dbReference type="Pfam" id="PF08939">
    <property type="entry name" value="Bles03"/>
    <property type="match status" value="1"/>
</dbReference>
<protein>
    <submittedName>
        <fullName evidence="2">Chromosome 11 open reading frame 68</fullName>
    </submittedName>
</protein>
<evidence type="ECO:0000313" key="3">
    <source>
        <dbReference type="Proteomes" id="UP000694557"/>
    </source>
</evidence>
<dbReference type="InterPro" id="IPR023398">
    <property type="entry name" value="TIF_eIF4e-like"/>
</dbReference>
<dbReference type="InterPro" id="IPR015034">
    <property type="entry name" value="Bles03"/>
</dbReference>
<dbReference type="Ensembl" id="ENSOKIT00005026665.1">
    <property type="protein sequence ID" value="ENSOKIP00005025179.1"/>
    <property type="gene ID" value="ENSOKIG00005010925.1"/>
</dbReference>
<dbReference type="PANTHER" id="PTHR31977:SF1">
    <property type="entry name" value="UPF0696 PROTEIN C11ORF68"/>
    <property type="match status" value="1"/>
</dbReference>
<dbReference type="PANTHER" id="PTHR31977">
    <property type="entry name" value="UPF0696 PROTEIN C11ORF68"/>
    <property type="match status" value="1"/>
</dbReference>
<dbReference type="KEGG" id="oki:109897096"/>
<dbReference type="SUPFAM" id="SSF55418">
    <property type="entry name" value="eIF4e-like"/>
    <property type="match status" value="1"/>
</dbReference>